<accession>A0A0D9W4P8</accession>
<keyword evidence="1" id="KW-0812">Transmembrane</keyword>
<reference evidence="2 3" key="1">
    <citation type="submission" date="2012-08" db="EMBL/GenBank/DDBJ databases">
        <title>Oryza genome evolution.</title>
        <authorList>
            <person name="Wing R.A."/>
        </authorList>
    </citation>
    <scope>NUCLEOTIDE SEQUENCE</scope>
</reference>
<reference evidence="3" key="2">
    <citation type="submission" date="2013-12" db="EMBL/GenBank/DDBJ databases">
        <authorList>
            <person name="Yu Y."/>
            <person name="Lee S."/>
            <person name="de Baynast K."/>
            <person name="Wissotski M."/>
            <person name="Liu L."/>
            <person name="Talag J."/>
            <person name="Goicoechea J."/>
            <person name="Angelova A."/>
            <person name="Jetty R."/>
            <person name="Kudrna D."/>
            <person name="Golser W."/>
            <person name="Rivera L."/>
            <person name="Zhang J."/>
            <person name="Wing R."/>
        </authorList>
    </citation>
    <scope>NUCLEOTIDE SEQUENCE</scope>
</reference>
<dbReference type="Proteomes" id="UP000032180">
    <property type="component" value="Chromosome 4"/>
</dbReference>
<evidence type="ECO:0000313" key="3">
    <source>
        <dbReference type="Proteomes" id="UP000032180"/>
    </source>
</evidence>
<keyword evidence="1" id="KW-1133">Transmembrane helix</keyword>
<keyword evidence="1" id="KW-0472">Membrane</keyword>
<dbReference type="EnsemblPlants" id="LPERR04G08710.3">
    <property type="protein sequence ID" value="LPERR04G08710.3"/>
    <property type="gene ID" value="LPERR04G08710"/>
</dbReference>
<proteinExistence type="predicted"/>
<organism evidence="2 3">
    <name type="scientific">Leersia perrieri</name>
    <dbReference type="NCBI Taxonomy" id="77586"/>
    <lineage>
        <taxon>Eukaryota</taxon>
        <taxon>Viridiplantae</taxon>
        <taxon>Streptophyta</taxon>
        <taxon>Embryophyta</taxon>
        <taxon>Tracheophyta</taxon>
        <taxon>Spermatophyta</taxon>
        <taxon>Magnoliopsida</taxon>
        <taxon>Liliopsida</taxon>
        <taxon>Poales</taxon>
        <taxon>Poaceae</taxon>
        <taxon>BOP clade</taxon>
        <taxon>Oryzoideae</taxon>
        <taxon>Oryzeae</taxon>
        <taxon>Oryzinae</taxon>
        <taxon>Leersia</taxon>
    </lineage>
</organism>
<sequence length="80" mass="9309">MRWSMQWAIGFLCEKNEARARYSEVRGVFFMDVLLTYSYLLTITSIATLTGLILKFQQSYVLLCAHTVRYIFLTLGRVCS</sequence>
<dbReference type="HOGENOM" id="CLU_2593230_0_0_1"/>
<reference evidence="2" key="3">
    <citation type="submission" date="2015-04" db="UniProtKB">
        <authorList>
            <consortium name="EnsemblPlants"/>
        </authorList>
    </citation>
    <scope>IDENTIFICATION</scope>
</reference>
<feature type="transmembrane region" description="Helical" evidence="1">
    <location>
        <begin position="29"/>
        <end position="54"/>
    </location>
</feature>
<evidence type="ECO:0000256" key="1">
    <source>
        <dbReference type="SAM" id="Phobius"/>
    </source>
</evidence>
<dbReference type="Gramene" id="LPERR04G08710.3">
    <property type="protein sequence ID" value="LPERR04G08710.3"/>
    <property type="gene ID" value="LPERR04G08710"/>
</dbReference>
<keyword evidence="3" id="KW-1185">Reference proteome</keyword>
<protein>
    <submittedName>
        <fullName evidence="2">Uncharacterized protein</fullName>
    </submittedName>
</protein>
<dbReference type="AlphaFoldDB" id="A0A0D9W4P8"/>
<evidence type="ECO:0000313" key="2">
    <source>
        <dbReference type="EnsemblPlants" id="LPERR04G08710.3"/>
    </source>
</evidence>
<name>A0A0D9W4P8_9ORYZ</name>